<comment type="caution">
    <text evidence="2">The sequence shown here is derived from an EMBL/GenBank/DDBJ whole genome shotgun (WGS) entry which is preliminary data.</text>
</comment>
<organism evidence="2 3">
    <name type="scientific">Handroanthus impetiginosus</name>
    <dbReference type="NCBI Taxonomy" id="429701"/>
    <lineage>
        <taxon>Eukaryota</taxon>
        <taxon>Viridiplantae</taxon>
        <taxon>Streptophyta</taxon>
        <taxon>Embryophyta</taxon>
        <taxon>Tracheophyta</taxon>
        <taxon>Spermatophyta</taxon>
        <taxon>Magnoliopsida</taxon>
        <taxon>eudicotyledons</taxon>
        <taxon>Gunneridae</taxon>
        <taxon>Pentapetalae</taxon>
        <taxon>asterids</taxon>
        <taxon>lamiids</taxon>
        <taxon>Lamiales</taxon>
        <taxon>Bignoniaceae</taxon>
        <taxon>Crescentiina</taxon>
        <taxon>Tabebuia alliance</taxon>
        <taxon>Handroanthus</taxon>
    </lineage>
</organism>
<evidence type="ECO:0000313" key="2">
    <source>
        <dbReference type="EMBL" id="PIN20316.1"/>
    </source>
</evidence>
<evidence type="ECO:0000256" key="1">
    <source>
        <dbReference type="SAM" id="MobiDB-lite"/>
    </source>
</evidence>
<sequence length="78" mass="8420">MTVIDNSAAKPVPEPRRLGGPAPKLSTRVSQKFERTKEAASAGVEKTKVAANKVKKGASAGVNWLKLKCNKTKLFQKK</sequence>
<reference evidence="3" key="1">
    <citation type="journal article" date="2018" name="Gigascience">
        <title>Genome assembly of the Pink Ipe (Handroanthus impetiginosus, Bignoniaceae), a highly valued, ecologically keystone Neotropical timber forest tree.</title>
        <authorList>
            <person name="Silva-Junior O.B."/>
            <person name="Grattapaglia D."/>
            <person name="Novaes E."/>
            <person name="Collevatti R.G."/>
        </authorList>
    </citation>
    <scope>NUCLEOTIDE SEQUENCE [LARGE SCALE GENOMIC DNA]</scope>
    <source>
        <strain evidence="3">cv. UFG-1</strain>
    </source>
</reference>
<evidence type="ECO:0000313" key="3">
    <source>
        <dbReference type="Proteomes" id="UP000231279"/>
    </source>
</evidence>
<dbReference type="Proteomes" id="UP000231279">
    <property type="component" value="Unassembled WGS sequence"/>
</dbReference>
<dbReference type="AlphaFoldDB" id="A0A2G9HS14"/>
<dbReference type="EMBL" id="NKXS01001142">
    <property type="protein sequence ID" value="PIN20316.1"/>
    <property type="molecule type" value="Genomic_DNA"/>
</dbReference>
<gene>
    <name evidence="2" type="ORF">CDL12_06996</name>
</gene>
<protein>
    <submittedName>
        <fullName evidence="2">Uncharacterized protein</fullName>
    </submittedName>
</protein>
<accession>A0A2G9HS14</accession>
<dbReference type="OrthoDB" id="1905524at2759"/>
<proteinExistence type="predicted"/>
<feature type="region of interest" description="Disordered" evidence="1">
    <location>
        <begin position="1"/>
        <end position="31"/>
    </location>
</feature>
<name>A0A2G9HS14_9LAMI</name>
<keyword evidence="3" id="KW-1185">Reference proteome</keyword>